<dbReference type="CDD" id="cd00590">
    <property type="entry name" value="RRM_SF"/>
    <property type="match status" value="1"/>
</dbReference>
<evidence type="ECO:0000313" key="4">
    <source>
        <dbReference type="EMBL" id="CAI5449091.1"/>
    </source>
</evidence>
<feature type="compositionally biased region" description="Basic residues" evidence="2">
    <location>
        <begin position="396"/>
        <end position="410"/>
    </location>
</feature>
<dbReference type="InterPro" id="IPR012677">
    <property type="entry name" value="Nucleotide-bd_a/b_plait_sf"/>
</dbReference>
<feature type="region of interest" description="Disordered" evidence="2">
    <location>
        <begin position="1"/>
        <end position="66"/>
    </location>
</feature>
<dbReference type="OrthoDB" id="5872083at2759"/>
<protein>
    <recommendedName>
        <fullName evidence="3">RRM domain-containing protein</fullName>
    </recommendedName>
</protein>
<dbReference type="PROSITE" id="PS50102">
    <property type="entry name" value="RRM"/>
    <property type="match status" value="1"/>
</dbReference>
<feature type="compositionally biased region" description="Basic residues" evidence="2">
    <location>
        <begin position="301"/>
        <end position="317"/>
    </location>
</feature>
<proteinExistence type="predicted"/>
<dbReference type="InterPro" id="IPR035979">
    <property type="entry name" value="RBD_domain_sf"/>
</dbReference>
<comment type="caution">
    <text evidence="4">The sequence shown here is derived from an EMBL/GenBank/DDBJ whole genome shotgun (WGS) entry which is preliminary data.</text>
</comment>
<keyword evidence="1" id="KW-0694">RNA-binding</keyword>
<dbReference type="InterPro" id="IPR000504">
    <property type="entry name" value="RRM_dom"/>
</dbReference>
<dbReference type="AlphaFoldDB" id="A0A9P1IQ36"/>
<evidence type="ECO:0000259" key="3">
    <source>
        <dbReference type="PROSITE" id="PS50102"/>
    </source>
</evidence>
<dbReference type="Gene3D" id="3.30.70.330">
    <property type="match status" value="1"/>
</dbReference>
<dbReference type="Proteomes" id="UP001152747">
    <property type="component" value="Unassembled WGS sequence"/>
</dbReference>
<dbReference type="GO" id="GO:0003723">
    <property type="term" value="F:RNA binding"/>
    <property type="evidence" value="ECO:0007669"/>
    <property type="project" value="UniProtKB-UniRule"/>
</dbReference>
<accession>A0A9P1IQ36</accession>
<evidence type="ECO:0000256" key="2">
    <source>
        <dbReference type="SAM" id="MobiDB-lite"/>
    </source>
</evidence>
<gene>
    <name evidence="4" type="ORF">CAMP_LOCUS11728</name>
</gene>
<feature type="region of interest" description="Disordered" evidence="2">
    <location>
        <begin position="301"/>
        <end position="415"/>
    </location>
</feature>
<feature type="compositionally biased region" description="Basic residues" evidence="2">
    <location>
        <begin position="45"/>
        <end position="66"/>
    </location>
</feature>
<reference evidence="4" key="1">
    <citation type="submission" date="2022-11" db="EMBL/GenBank/DDBJ databases">
        <authorList>
            <person name="Kikuchi T."/>
        </authorList>
    </citation>
    <scope>NUCLEOTIDE SEQUENCE</scope>
    <source>
        <strain evidence="4">PS1010</strain>
    </source>
</reference>
<dbReference type="Pfam" id="PF00076">
    <property type="entry name" value="RRM_1"/>
    <property type="match status" value="1"/>
</dbReference>
<dbReference type="EMBL" id="CANHGI010000004">
    <property type="protein sequence ID" value="CAI5449091.1"/>
    <property type="molecule type" value="Genomic_DNA"/>
</dbReference>
<name>A0A9P1IQ36_9PELO</name>
<keyword evidence="5" id="KW-1185">Reference proteome</keyword>
<organism evidence="4 5">
    <name type="scientific">Caenorhabditis angaria</name>
    <dbReference type="NCBI Taxonomy" id="860376"/>
    <lineage>
        <taxon>Eukaryota</taxon>
        <taxon>Metazoa</taxon>
        <taxon>Ecdysozoa</taxon>
        <taxon>Nematoda</taxon>
        <taxon>Chromadorea</taxon>
        <taxon>Rhabditida</taxon>
        <taxon>Rhabditina</taxon>
        <taxon>Rhabditomorpha</taxon>
        <taxon>Rhabditoidea</taxon>
        <taxon>Rhabditidae</taxon>
        <taxon>Peloderinae</taxon>
        <taxon>Caenorhabditis</taxon>
    </lineage>
</organism>
<evidence type="ECO:0000313" key="5">
    <source>
        <dbReference type="Proteomes" id="UP001152747"/>
    </source>
</evidence>
<sequence>MNNHSNEGTSRKRRNRTSSEGVAAKKNRQSTEKPKKAPQKIGKRELKKPKKKTKRSRRKTTGKRQKICQIFEKALTDSPTLPPIYHLFKTLDPSGTPRASLVELIRTLQISTIVKDIHFITQDAWKSITNITTMFAIEEDEPGHGLFLKYRPIYNPKKCTVYIDNLPDGCKKEKLQRLASCYGNVADITISRKGPRIVKGAKKPINVGSREKSFGFIRFVDEESAKSMIEKFRLNDPSELIDENGVRKQGFYDLYAIKLLREIRFLRLRRRRRTLPQIFRLARLRSKLQALRNLNIACRKKKHGSLRRNTWKRNHQNNHRDKYLPDPTPSTSSAAPLPVTPRKPAKLNPPLPDLTPSPSTSKNKSAARKLPEDKDKKKKNGVETPKKKNGLVGNNNKKKRKKRRKLKYGSRKLPNYIPGRSVQQYFERVQCFSMERYEELKAEYLNLLSEEKSKNEENKNNKN</sequence>
<dbReference type="SUPFAM" id="SSF54928">
    <property type="entry name" value="RNA-binding domain, RBD"/>
    <property type="match status" value="1"/>
</dbReference>
<feature type="compositionally biased region" description="Basic and acidic residues" evidence="2">
    <location>
        <begin position="369"/>
        <end position="386"/>
    </location>
</feature>
<feature type="domain" description="RRM" evidence="3">
    <location>
        <begin position="159"/>
        <end position="235"/>
    </location>
</feature>
<evidence type="ECO:0000256" key="1">
    <source>
        <dbReference type="PROSITE-ProRule" id="PRU00176"/>
    </source>
</evidence>